<name>W9B5H7_MYCCO</name>
<keyword evidence="2" id="KW-0472">Membrane</keyword>
<dbReference type="GO" id="GO:0004553">
    <property type="term" value="F:hydrolase activity, hydrolyzing O-glycosyl compounds"/>
    <property type="evidence" value="ECO:0007669"/>
    <property type="project" value="TreeGrafter"/>
</dbReference>
<accession>W9B5H7</accession>
<gene>
    <name evidence="3" type="ORF">BN977_05103</name>
</gene>
<feature type="region of interest" description="Disordered" evidence="1">
    <location>
        <begin position="474"/>
        <end position="684"/>
    </location>
</feature>
<dbReference type="Gene3D" id="3.20.20.80">
    <property type="entry name" value="Glycosidases"/>
    <property type="match status" value="1"/>
</dbReference>
<dbReference type="AlphaFoldDB" id="W9B5H7"/>
<feature type="compositionally biased region" description="Low complexity" evidence="1">
    <location>
        <begin position="512"/>
        <end position="545"/>
    </location>
</feature>
<organism evidence="3 4">
    <name type="scientific">Mycolicibacterium cosmeticum</name>
    <dbReference type="NCBI Taxonomy" id="258533"/>
    <lineage>
        <taxon>Bacteria</taxon>
        <taxon>Bacillati</taxon>
        <taxon>Actinomycetota</taxon>
        <taxon>Actinomycetes</taxon>
        <taxon>Mycobacteriales</taxon>
        <taxon>Mycobacteriaceae</taxon>
        <taxon>Mycolicibacterium</taxon>
    </lineage>
</organism>
<evidence type="ECO:0000313" key="4">
    <source>
        <dbReference type="Proteomes" id="UP000028870"/>
    </source>
</evidence>
<feature type="compositionally biased region" description="Low complexity" evidence="1">
    <location>
        <begin position="663"/>
        <end position="684"/>
    </location>
</feature>
<evidence type="ECO:0000256" key="1">
    <source>
        <dbReference type="SAM" id="MobiDB-lite"/>
    </source>
</evidence>
<dbReference type="InterPro" id="IPR051923">
    <property type="entry name" value="Glycosyl_Hydrolase_39"/>
</dbReference>
<proteinExistence type="predicted"/>
<dbReference type="PANTHER" id="PTHR12631">
    <property type="entry name" value="ALPHA-L-IDURONIDASE"/>
    <property type="match status" value="1"/>
</dbReference>
<keyword evidence="2" id="KW-1133">Transmembrane helix</keyword>
<feature type="compositionally biased region" description="Basic and acidic residues" evidence="1">
    <location>
        <begin position="584"/>
        <end position="600"/>
    </location>
</feature>
<dbReference type="SUPFAM" id="SSF51445">
    <property type="entry name" value="(Trans)glycosidases"/>
    <property type="match status" value="1"/>
</dbReference>
<keyword evidence="4" id="KW-1185">Reference proteome</keyword>
<protein>
    <submittedName>
        <fullName evidence="3">Beta-xylosidase</fullName>
    </submittedName>
</protein>
<dbReference type="PANTHER" id="PTHR12631:SF10">
    <property type="entry name" value="BETA-XYLOSIDASE-LIKE PROTEIN-RELATED"/>
    <property type="match status" value="1"/>
</dbReference>
<feature type="compositionally biased region" description="Basic and acidic residues" evidence="1">
    <location>
        <begin position="480"/>
        <end position="492"/>
    </location>
</feature>
<reference evidence="3" key="2">
    <citation type="submission" date="2014-03" db="EMBL/GenBank/DDBJ databases">
        <authorList>
            <person name="Urmite Genomes"/>
        </authorList>
    </citation>
    <scope>NUCLEOTIDE SEQUENCE</scope>
    <source>
        <strain evidence="3">DSM 44829</strain>
    </source>
</reference>
<comment type="caution">
    <text evidence="3">The sequence shown here is derived from an EMBL/GenBank/DDBJ whole genome shotgun (WGS) entry which is preliminary data.</text>
</comment>
<dbReference type="EMBL" id="CCBB010000003">
    <property type="protein sequence ID" value="CDO10272.1"/>
    <property type="molecule type" value="Genomic_DNA"/>
</dbReference>
<dbReference type="InterPro" id="IPR017853">
    <property type="entry name" value="GH"/>
</dbReference>
<dbReference type="Proteomes" id="UP000028870">
    <property type="component" value="Unassembled WGS sequence"/>
</dbReference>
<dbReference type="OrthoDB" id="9802522at2"/>
<feature type="compositionally biased region" description="Polar residues" evidence="1">
    <location>
        <begin position="609"/>
        <end position="619"/>
    </location>
</feature>
<dbReference type="STRING" id="258533.BN977_05103"/>
<feature type="transmembrane region" description="Helical" evidence="2">
    <location>
        <begin position="12"/>
        <end position="34"/>
    </location>
</feature>
<feature type="compositionally biased region" description="Basic and acidic residues" evidence="1">
    <location>
        <begin position="552"/>
        <end position="574"/>
    </location>
</feature>
<reference evidence="3" key="1">
    <citation type="submission" date="2014-03" db="EMBL/GenBank/DDBJ databases">
        <title>Draft Genome Sequence of Mycobacterium cosmeticum DSM 44829.</title>
        <authorList>
            <person name="Croce O."/>
            <person name="Robert C."/>
            <person name="Raoult D."/>
            <person name="Drancourt M."/>
        </authorList>
    </citation>
    <scope>NUCLEOTIDE SEQUENCE [LARGE SCALE GENOMIC DNA]</scope>
    <source>
        <strain evidence="3">DSM 44829</strain>
    </source>
</reference>
<evidence type="ECO:0000313" key="3">
    <source>
        <dbReference type="EMBL" id="CDO10272.1"/>
    </source>
</evidence>
<keyword evidence="2" id="KW-0812">Transmembrane</keyword>
<evidence type="ECO:0000256" key="2">
    <source>
        <dbReference type="SAM" id="Phobius"/>
    </source>
</evidence>
<dbReference type="eggNOG" id="COG3664">
    <property type="taxonomic scope" value="Bacteria"/>
</dbReference>
<sequence>MNHARRPIRRIAVRSTIAVIAISLFAATTSQFLLPTMRHASYEVINTATIEESPTTIGVAESNLYSMSNADVDKALDKMLSLGVTNVRIGVFWRTVQPLNSTSYDWAKTDYIVKAAADRGMGILGVLNQTPAWAGNIANGHPDPDAYAKFAAAVAQRYAGKISAYEIWNEPNAIFEWNPVDAASYTEMLKKAYTAIKAVATTTNQDIKVIGGVVGAGLTIGNLSLDPVSFITQMYANGAKGYFDALSFHPYNYTLPFSQGPANTWPGTSALAQLQAIRALMDVKGDADLKIWISEYGQPTLTGTPEDQQKQVKYLEDMVRSWQKFLNGGPIFIYNLKDTGPQNSTTKEDHLGLFDYNWNAKAAADAIRQLILELTGTTPPTNPPGTPATGLGGLVQQLFTAVASVVSNIVNFVPMALSTVVNVVKNLLGGLFGVKTTSSLATAKVAAAATDDAVTTAAVTADSVTAKDTTAADATLQAGKHSESTTETKASEGSEVTGAQDEAVTTVPAADETAGTEVTVTEPVATTEPAATEPTTAPTPTTVSEPEADTTTEPKADTVSEPKTDTTSDSKTDTVSDSGTTPKPDTKSDSKADSKADSKPASESSDASTPKTDNTTTGDKVTRPGAKFGTSQSGVKPVKPKVGVKGKRDTKPHAPETASGTPATTSDSRSSTGASASTGTATSE</sequence>